<dbReference type="GO" id="GO:0009506">
    <property type="term" value="C:plasmodesma"/>
    <property type="evidence" value="ECO:0007669"/>
    <property type="project" value="UniProtKB-ARBA"/>
</dbReference>
<sequence length="238" mass="25203">MLPKLRSVPYRSGARGQMEKLSDAGLAASLLLALLCSLTPSSADDSPLQDLCPAAPQGEAKLFMNGFLCKSPSSVMASDFKTSRLNHAGDTDNFLRSSMNVVTAADFPGLNTQGLSVARTDLAMDGMVPPHSHPRASEMMFVSHGTVVAGFVDSGNRLFQRTLRDGDVFVYPRGLLHFCVNAGYGLATTFSVLNSQNPGVVSIAGAMFAPGSDVMEKLVSRISSLIARNATAMAISVW</sequence>
<feature type="binding site" evidence="11">
    <location>
        <position position="138"/>
    </location>
    <ligand>
        <name>oxalate</name>
        <dbReference type="ChEBI" id="CHEBI:30623"/>
    </ligand>
</feature>
<keyword evidence="6 14" id="KW-0964">Secreted</keyword>
<evidence type="ECO:0000256" key="12">
    <source>
        <dbReference type="PIRSR" id="PIRSR601929-2"/>
    </source>
</evidence>
<evidence type="ECO:0000256" key="6">
    <source>
        <dbReference type="ARBA" id="ARBA00022525"/>
    </source>
</evidence>
<comment type="subcellular location">
    <subcellularLocation>
        <location evidence="2 14">Secreted</location>
        <location evidence="2 14">Extracellular space</location>
        <location evidence="2 14">Apoplast</location>
    </subcellularLocation>
</comment>
<organism evidence="17 18">
    <name type="scientific">Ensete ventricosum</name>
    <name type="common">Abyssinian banana</name>
    <name type="synonym">Musa ensete</name>
    <dbReference type="NCBI Taxonomy" id="4639"/>
    <lineage>
        <taxon>Eukaryota</taxon>
        <taxon>Viridiplantae</taxon>
        <taxon>Streptophyta</taxon>
        <taxon>Embryophyta</taxon>
        <taxon>Tracheophyta</taxon>
        <taxon>Spermatophyta</taxon>
        <taxon>Magnoliopsida</taxon>
        <taxon>Liliopsida</taxon>
        <taxon>Zingiberales</taxon>
        <taxon>Musaceae</taxon>
        <taxon>Ensete</taxon>
    </lineage>
</organism>
<keyword evidence="10 11" id="KW-0464">Manganese</keyword>
<proteinExistence type="inferred from homology"/>
<feature type="binding site" evidence="12">
    <location>
        <position position="133"/>
    </location>
    <ligand>
        <name>Mn(2+)</name>
        <dbReference type="ChEBI" id="CHEBI:29035"/>
    </ligand>
</feature>
<evidence type="ECO:0000256" key="10">
    <source>
        <dbReference type="ARBA" id="ARBA00023211"/>
    </source>
</evidence>
<feature type="binding site" evidence="12">
    <location>
        <position position="138"/>
    </location>
    <ligand>
        <name>Mn(2+)</name>
        <dbReference type="ChEBI" id="CHEBI:29035"/>
    </ligand>
</feature>
<dbReference type="InterPro" id="IPR014710">
    <property type="entry name" value="RmlC-like_jellyroll"/>
</dbReference>
<feature type="signal peptide" evidence="15">
    <location>
        <begin position="1"/>
        <end position="43"/>
    </location>
</feature>
<evidence type="ECO:0000259" key="16">
    <source>
        <dbReference type="SMART" id="SM00835"/>
    </source>
</evidence>
<accession>A0A427AEY8</accession>
<dbReference type="CDD" id="cd02241">
    <property type="entry name" value="cupin_OxOx"/>
    <property type="match status" value="1"/>
</dbReference>
<keyword evidence="8 15" id="KW-0732">Signal</keyword>
<dbReference type="PROSITE" id="PS00725">
    <property type="entry name" value="GERMIN"/>
    <property type="match status" value="1"/>
</dbReference>
<dbReference type="Pfam" id="PF00190">
    <property type="entry name" value="Cupin_1"/>
    <property type="match status" value="1"/>
</dbReference>
<evidence type="ECO:0000256" key="11">
    <source>
        <dbReference type="PIRSR" id="PIRSR601929-1"/>
    </source>
</evidence>
<dbReference type="GO" id="GO:2000280">
    <property type="term" value="P:regulation of root development"/>
    <property type="evidence" value="ECO:0007669"/>
    <property type="project" value="UniProtKB-ARBA"/>
</dbReference>
<dbReference type="FunFam" id="2.60.120.10:FF:000025">
    <property type="entry name" value="germin-like protein subfamily 2 member 1"/>
    <property type="match status" value="1"/>
</dbReference>
<evidence type="ECO:0000256" key="9">
    <source>
        <dbReference type="ARBA" id="ARBA00023157"/>
    </source>
</evidence>
<comment type="similarity">
    <text evidence="3 14">Belongs to the germin family.</text>
</comment>
<evidence type="ECO:0000256" key="14">
    <source>
        <dbReference type="RuleBase" id="RU366015"/>
    </source>
</evidence>
<evidence type="ECO:0000256" key="7">
    <source>
        <dbReference type="ARBA" id="ARBA00022723"/>
    </source>
</evidence>
<evidence type="ECO:0000256" key="2">
    <source>
        <dbReference type="ARBA" id="ARBA00004271"/>
    </source>
</evidence>
<feature type="binding site" evidence="11">
    <location>
        <position position="133"/>
    </location>
    <ligand>
        <name>oxalate</name>
        <dbReference type="ChEBI" id="CHEBI:30623"/>
    </ligand>
</feature>
<keyword evidence="5 14" id="KW-0052">Apoplast</keyword>
<evidence type="ECO:0000256" key="3">
    <source>
        <dbReference type="ARBA" id="ARBA00007456"/>
    </source>
</evidence>
<comment type="subunit">
    <text evidence="4">Oligomer (believed to be a pentamer but probably hexamer).</text>
</comment>
<dbReference type="PANTHER" id="PTHR31238">
    <property type="entry name" value="GERMIN-LIKE PROTEIN SUBFAMILY 3 MEMBER 3"/>
    <property type="match status" value="1"/>
</dbReference>
<comment type="caution">
    <text evidence="17">The sequence shown here is derived from an EMBL/GenBank/DDBJ whole genome shotgun (WGS) entry which is preliminary data.</text>
</comment>
<dbReference type="Gene3D" id="2.60.120.10">
    <property type="entry name" value="Jelly Rolls"/>
    <property type="match status" value="1"/>
</dbReference>
<evidence type="ECO:0000256" key="4">
    <source>
        <dbReference type="ARBA" id="ARBA00011268"/>
    </source>
</evidence>
<keyword evidence="9 13" id="KW-1015">Disulfide bond</keyword>
<dbReference type="Proteomes" id="UP000287651">
    <property type="component" value="Unassembled WGS sequence"/>
</dbReference>
<dbReference type="InterPro" id="IPR001929">
    <property type="entry name" value="Germin"/>
</dbReference>
<gene>
    <name evidence="17" type="ORF">B296_00019652</name>
</gene>
<evidence type="ECO:0000256" key="15">
    <source>
        <dbReference type="SAM" id="SignalP"/>
    </source>
</evidence>
<feature type="disulfide bond" evidence="13">
    <location>
        <begin position="52"/>
        <end position="69"/>
    </location>
</feature>
<feature type="chain" id="PRO_5019525303" description="Germin-like protein" evidence="15">
    <location>
        <begin position="44"/>
        <end position="238"/>
    </location>
</feature>
<comment type="function">
    <text evidence="1">May play a role in plant defense. Probably has no oxalate oxidase activity even if the active site is conserved.</text>
</comment>
<dbReference type="GO" id="GO:0010497">
    <property type="term" value="P:plasmodesmata-mediated intercellular transport"/>
    <property type="evidence" value="ECO:0007669"/>
    <property type="project" value="UniProtKB-ARBA"/>
</dbReference>
<dbReference type="EMBL" id="AMZH03002682">
    <property type="protein sequence ID" value="RRT74756.1"/>
    <property type="molecule type" value="Genomic_DNA"/>
</dbReference>
<evidence type="ECO:0000256" key="13">
    <source>
        <dbReference type="PIRSR" id="PIRSR601929-3"/>
    </source>
</evidence>
<evidence type="ECO:0000313" key="18">
    <source>
        <dbReference type="Proteomes" id="UP000287651"/>
    </source>
</evidence>
<dbReference type="AlphaFoldDB" id="A0A427AEY8"/>
<feature type="binding site" evidence="12">
    <location>
        <position position="131"/>
    </location>
    <ligand>
        <name>Mn(2+)</name>
        <dbReference type="ChEBI" id="CHEBI:29035"/>
    </ligand>
</feature>
<dbReference type="PRINTS" id="PR00325">
    <property type="entry name" value="GERMIN"/>
</dbReference>
<evidence type="ECO:0000256" key="5">
    <source>
        <dbReference type="ARBA" id="ARBA00022523"/>
    </source>
</evidence>
<dbReference type="SMART" id="SM00835">
    <property type="entry name" value="Cupin_1"/>
    <property type="match status" value="1"/>
</dbReference>
<evidence type="ECO:0000256" key="8">
    <source>
        <dbReference type="ARBA" id="ARBA00022729"/>
    </source>
</evidence>
<reference evidence="17 18" key="1">
    <citation type="journal article" date="2014" name="Agronomy (Basel)">
        <title>A Draft Genome Sequence for Ensete ventricosum, the Drought-Tolerant Tree Against Hunger.</title>
        <authorList>
            <person name="Harrison J."/>
            <person name="Moore K.A."/>
            <person name="Paszkiewicz K."/>
            <person name="Jones T."/>
            <person name="Grant M."/>
            <person name="Ambacheew D."/>
            <person name="Muzemil S."/>
            <person name="Studholme D.J."/>
        </authorList>
    </citation>
    <scope>NUCLEOTIDE SEQUENCE [LARGE SCALE GENOMIC DNA]</scope>
</reference>
<evidence type="ECO:0000256" key="1">
    <source>
        <dbReference type="ARBA" id="ARBA00003629"/>
    </source>
</evidence>
<dbReference type="InterPro" id="IPR019780">
    <property type="entry name" value="Germin_Mn-BS"/>
</dbReference>
<dbReference type="SUPFAM" id="SSF51182">
    <property type="entry name" value="RmlC-like cupins"/>
    <property type="match status" value="1"/>
</dbReference>
<dbReference type="InterPro" id="IPR006045">
    <property type="entry name" value="Cupin_1"/>
</dbReference>
<protein>
    <recommendedName>
        <fullName evidence="14">Germin-like protein</fullName>
    </recommendedName>
</protein>
<dbReference type="GO" id="GO:0030145">
    <property type="term" value="F:manganese ion binding"/>
    <property type="evidence" value="ECO:0007669"/>
    <property type="project" value="UniProtKB-UniRule"/>
</dbReference>
<dbReference type="InterPro" id="IPR011051">
    <property type="entry name" value="RmlC_Cupin_sf"/>
</dbReference>
<dbReference type="GO" id="GO:0048046">
    <property type="term" value="C:apoplast"/>
    <property type="evidence" value="ECO:0007669"/>
    <property type="project" value="UniProtKB-SubCell"/>
</dbReference>
<feature type="binding site" evidence="12">
    <location>
        <position position="177"/>
    </location>
    <ligand>
        <name>Mn(2+)</name>
        <dbReference type="ChEBI" id="CHEBI:29035"/>
    </ligand>
</feature>
<feature type="domain" description="Cupin type-1" evidence="16">
    <location>
        <begin position="92"/>
        <end position="215"/>
    </location>
</feature>
<evidence type="ECO:0000313" key="17">
    <source>
        <dbReference type="EMBL" id="RRT74756.1"/>
    </source>
</evidence>
<name>A0A427AEY8_ENSVE</name>
<keyword evidence="7 11" id="KW-0479">Metal-binding</keyword>